<dbReference type="InterPro" id="IPR017852">
    <property type="entry name" value="GPI_EtnP_transferase_1_C"/>
</dbReference>
<dbReference type="VEuPathDB" id="FungiDB:PNEJI1_002899"/>
<feature type="transmembrane region" description="Helical" evidence="12">
    <location>
        <begin position="578"/>
        <end position="596"/>
    </location>
</feature>
<evidence type="ECO:0000256" key="8">
    <source>
        <dbReference type="ARBA" id="ARBA00022824"/>
    </source>
</evidence>
<evidence type="ECO:0000256" key="4">
    <source>
        <dbReference type="ARBA" id="ARBA00020831"/>
    </source>
</evidence>
<comment type="similarity">
    <text evidence="3 12">Belongs to the PIGG/PIGN/PIGO family. PIGN subfamily.</text>
</comment>
<evidence type="ECO:0000256" key="7">
    <source>
        <dbReference type="ARBA" id="ARBA00022692"/>
    </source>
</evidence>
<dbReference type="InterPro" id="IPR000917">
    <property type="entry name" value="Sulfatase_N"/>
</dbReference>
<evidence type="ECO:0000256" key="1">
    <source>
        <dbReference type="ARBA" id="ARBA00004477"/>
    </source>
</evidence>
<evidence type="ECO:0000256" key="9">
    <source>
        <dbReference type="ARBA" id="ARBA00022989"/>
    </source>
</evidence>
<keyword evidence="6 12" id="KW-0808">Transferase</keyword>
<dbReference type="UniPathway" id="UPA00196"/>
<dbReference type="EMBL" id="CAKM01000118">
    <property type="protein sequence ID" value="CCJ28767.1"/>
    <property type="molecule type" value="Genomic_DNA"/>
</dbReference>
<comment type="subcellular location">
    <subcellularLocation>
        <location evidence="1 12">Endoplasmic reticulum membrane</location>
        <topology evidence="1 12">Multi-pass membrane protein</topology>
    </subcellularLocation>
</comment>
<keyword evidence="9 12" id="KW-1133">Transmembrane helix</keyword>
<dbReference type="InterPro" id="IPR037671">
    <property type="entry name" value="PIGN_N"/>
</dbReference>
<proteinExistence type="inferred from homology"/>
<keyword evidence="5 12" id="KW-0337">GPI-anchor biosynthesis</keyword>
<protein>
    <recommendedName>
        <fullName evidence="4 12">GPI ethanolamine phosphate transferase 1</fullName>
        <ecNumber evidence="12">2.-.-.-</ecNumber>
    </recommendedName>
</protein>
<sequence>MSDIVNTIMNNVEGGISNLRLRIPKLADMIINGIKSLNSWKTNPVNFDSIFNQSRHTWSFGSPDILPMFAYGASDVSRVETFMYEKKMEDFSKNSTILDTWVFDKVTELFKNSTSNKTIKKALSQDKIVFFLHLLGLDTAGHSYRPYSKEYLNNIKVVDTGLKKIVKLVENYYNDDKTAWIFTSDHGMSNLGSHGDGHPDNTRTPLIVWGPGINKPDKLNVTGHDNFSKNWSVNIVKRIDVLQADIAPLMAYLVGLNFPMNSVGRLPLDYLSCSPNIKSQIALTNALQIAEQYKMKHELKSSTKIAFKPFKHLNNKTHNLDIYKNRIETLIDNYEYDKAIKLSKEMIELCLAGLNYFQTYDRLFLHSIITLGYVGWIVFMFIQMINSYIPKDIYQTKRTFFSSAVIGYSQRKIFTGYFILISFWPLTYGIKFVQNNKTLVFLWILNSLTISIFTLLDTVKKENLALILTGGFFMLLSGIIYLIFGDSLIKKRKIISKMPKVIISFQLGLLILSMIVTHLSVLSLRAKKGLPFGNQVLGWMILVLWVEMEHKVRLTKAQDKNAEFKKNRKLFSENLRTSLFYLFFIQEAFFGTGNIASVSSFSLDSVYRLIVIFNPFFQATILLFKLLIPFIIISANLGILNRKLEIPPSTLFMIVLTMSDILTLNFFYLVKNEGSWFEIGSTISTFCIGNFLIIYIIILEKISDFLIGNSYITAKELEPKKN</sequence>
<dbReference type="FunCoup" id="L0P969">
    <property type="interactions" value="148"/>
</dbReference>
<dbReference type="Pfam" id="PF00884">
    <property type="entry name" value="Sulfatase"/>
    <property type="match status" value="1"/>
</dbReference>
<dbReference type="InParanoid" id="L0P969"/>
<dbReference type="GO" id="GO:0005789">
    <property type="term" value="C:endoplasmic reticulum membrane"/>
    <property type="evidence" value="ECO:0007669"/>
    <property type="project" value="UniProtKB-SubCell"/>
</dbReference>
<feature type="transmembrane region" description="Helical" evidence="12">
    <location>
        <begin position="501"/>
        <end position="523"/>
    </location>
</feature>
<feature type="domain" description="GPI ethanolamine phosphate transferase 1 C-terminal" evidence="14">
    <location>
        <begin position="540"/>
        <end position="675"/>
    </location>
</feature>
<feature type="transmembrane region" description="Helical" evidence="12">
    <location>
        <begin position="440"/>
        <end position="459"/>
    </location>
</feature>
<feature type="domain" description="Sulfatase N-terminal" evidence="13">
    <location>
        <begin position="119"/>
        <end position="228"/>
    </location>
</feature>
<feature type="transmembrane region" description="Helical" evidence="12">
    <location>
        <begin position="363"/>
        <end position="385"/>
    </location>
</feature>
<evidence type="ECO:0000313" key="16">
    <source>
        <dbReference type="Proteomes" id="UP000010422"/>
    </source>
</evidence>
<dbReference type="AlphaFoldDB" id="L0P969"/>
<evidence type="ECO:0000259" key="14">
    <source>
        <dbReference type="Pfam" id="PF04987"/>
    </source>
</evidence>
<feature type="domain" description="GPI ethanolamine phosphate transferase 1 C-terminal" evidence="14">
    <location>
        <begin position="353"/>
        <end position="402"/>
    </location>
</feature>
<dbReference type="Proteomes" id="UP000010422">
    <property type="component" value="Unassembled WGS sequence"/>
</dbReference>
<keyword evidence="10 12" id="KW-0472">Membrane</keyword>
<evidence type="ECO:0000256" key="12">
    <source>
        <dbReference type="RuleBase" id="RU367138"/>
    </source>
</evidence>
<dbReference type="Pfam" id="PF04987">
    <property type="entry name" value="PigN"/>
    <property type="match status" value="2"/>
</dbReference>
<evidence type="ECO:0000256" key="2">
    <source>
        <dbReference type="ARBA" id="ARBA00004687"/>
    </source>
</evidence>
<name>L0P969_PNEJI</name>
<accession>L0P969</accession>
<evidence type="ECO:0000313" key="15">
    <source>
        <dbReference type="EMBL" id="CCJ28767.1"/>
    </source>
</evidence>
<comment type="caution">
    <text evidence="15">The sequence shown here is derived from an EMBL/GenBank/DDBJ whole genome shotgun (WGS) entry which is preliminary data.</text>
</comment>
<feature type="transmembrane region" description="Helical" evidence="12">
    <location>
        <begin position="651"/>
        <end position="670"/>
    </location>
</feature>
<dbReference type="PANTHER" id="PTHR12250">
    <property type="entry name" value="PHOSPHATIDYLINOSITOL GLYCAN, CLASS N"/>
    <property type="match status" value="1"/>
</dbReference>
<keyword evidence="11" id="KW-0325">Glycoprotein</keyword>
<evidence type="ECO:0000256" key="3">
    <source>
        <dbReference type="ARBA" id="ARBA00008400"/>
    </source>
</evidence>
<evidence type="ECO:0000256" key="11">
    <source>
        <dbReference type="ARBA" id="ARBA00023180"/>
    </source>
</evidence>
<comment type="caution">
    <text evidence="12">Lacks conserved residue(s) required for the propagation of feature annotation.</text>
</comment>
<feature type="transmembrane region" description="Helical" evidence="12">
    <location>
        <begin position="413"/>
        <end position="433"/>
    </location>
</feature>
<evidence type="ECO:0000256" key="5">
    <source>
        <dbReference type="ARBA" id="ARBA00022502"/>
    </source>
</evidence>
<dbReference type="Gene3D" id="3.40.720.10">
    <property type="entry name" value="Alkaline Phosphatase, subunit A"/>
    <property type="match status" value="1"/>
</dbReference>
<dbReference type="PANTHER" id="PTHR12250:SF0">
    <property type="entry name" value="GPI ETHANOLAMINE PHOSPHATE TRANSFERASE 1"/>
    <property type="match status" value="1"/>
</dbReference>
<gene>
    <name evidence="15" type="ORF">PNEJI1_002899</name>
</gene>
<comment type="function">
    <text evidence="12">Ethanolamine phosphate transferase involved in glycosylphosphatidylinositol-anchor biosynthesis. Transfers ethanolamine phosphate to the first alpha-1,4-linked mannose of the glycosylphosphatidylinositol precursor of GPI-anchor.</text>
</comment>
<evidence type="ECO:0000256" key="6">
    <source>
        <dbReference type="ARBA" id="ARBA00022679"/>
    </source>
</evidence>
<feature type="transmembrane region" description="Helical" evidence="12">
    <location>
        <begin position="676"/>
        <end position="698"/>
    </location>
</feature>
<evidence type="ECO:0000256" key="10">
    <source>
        <dbReference type="ARBA" id="ARBA00023136"/>
    </source>
</evidence>
<feature type="transmembrane region" description="Helical" evidence="12">
    <location>
        <begin position="465"/>
        <end position="489"/>
    </location>
</feature>
<comment type="pathway">
    <text evidence="2 12">Glycolipid biosynthesis; glycosylphosphatidylinositol-anchor biosynthesis.</text>
</comment>
<keyword evidence="8 12" id="KW-0256">Endoplasmic reticulum</keyword>
<dbReference type="GO" id="GO:0006506">
    <property type="term" value="P:GPI anchor biosynthetic process"/>
    <property type="evidence" value="ECO:0007669"/>
    <property type="project" value="UniProtKB-UniPathway"/>
</dbReference>
<feature type="transmembrane region" description="Helical" evidence="12">
    <location>
        <begin position="616"/>
        <end position="639"/>
    </location>
</feature>
<dbReference type="STRING" id="1209962.L0P969"/>
<dbReference type="InterPro" id="IPR017850">
    <property type="entry name" value="Alkaline_phosphatase_core_sf"/>
</dbReference>
<evidence type="ECO:0000259" key="13">
    <source>
        <dbReference type="Pfam" id="PF00884"/>
    </source>
</evidence>
<organism evidence="16">
    <name type="scientific">Pneumocystis jirovecii</name>
    <name type="common">Human pneumocystis pneumonia agent</name>
    <dbReference type="NCBI Taxonomy" id="42068"/>
    <lineage>
        <taxon>Eukaryota</taxon>
        <taxon>Fungi</taxon>
        <taxon>Dikarya</taxon>
        <taxon>Ascomycota</taxon>
        <taxon>Taphrinomycotina</taxon>
        <taxon>Pneumocystomycetes</taxon>
        <taxon>Pneumocystaceae</taxon>
        <taxon>Pneumocystis</taxon>
    </lineage>
</organism>
<dbReference type="InterPro" id="IPR007070">
    <property type="entry name" value="GPI_EtnP_transferase_1"/>
</dbReference>
<dbReference type="GO" id="GO:0051377">
    <property type="term" value="F:mannose-ethanolamine phosphotransferase activity"/>
    <property type="evidence" value="ECO:0007669"/>
    <property type="project" value="UniProtKB-UniRule"/>
</dbReference>
<reference evidence="15 16" key="1">
    <citation type="journal article" date="2012" name="MBio">
        <title>De novo assembly of the Pneumocystis jirovecii genome from a single bronchoalveolar lavage fluid specimen from a patient.</title>
        <authorList>
            <person name="Cisse O.H."/>
            <person name="Pagni M."/>
            <person name="Hauser P.M."/>
        </authorList>
    </citation>
    <scope>NUCLEOTIDE SEQUENCE [LARGE SCALE GENOMIC DNA]</scope>
    <source>
        <strain evidence="15 16">SE8</strain>
    </source>
</reference>
<dbReference type="CDD" id="cd16020">
    <property type="entry name" value="GPI_EPT_1"/>
    <property type="match status" value="1"/>
</dbReference>
<dbReference type="EC" id="2.-.-.-" evidence="12"/>
<keyword evidence="7 12" id="KW-0812">Transmembrane</keyword>
<dbReference type="SUPFAM" id="SSF53649">
    <property type="entry name" value="Alkaline phosphatase-like"/>
    <property type="match status" value="1"/>
</dbReference>